<accession>A0AA85JAL8</accession>
<dbReference type="GO" id="GO:0006261">
    <property type="term" value="P:DNA-templated DNA replication"/>
    <property type="evidence" value="ECO:0007669"/>
    <property type="project" value="InterPro"/>
</dbReference>
<feature type="compositionally biased region" description="Basic and acidic residues" evidence="7">
    <location>
        <begin position="171"/>
        <end position="181"/>
    </location>
</feature>
<comment type="subcellular location">
    <subcellularLocation>
        <location evidence="1">Nucleus</location>
    </subcellularLocation>
</comment>
<reference evidence="10" key="2">
    <citation type="submission" date="2023-11" db="UniProtKB">
        <authorList>
            <consortium name="WormBaseParasite"/>
        </authorList>
    </citation>
    <scope>IDENTIFICATION</scope>
</reference>
<dbReference type="SMART" id="SM00355">
    <property type="entry name" value="ZnF_C2H2"/>
    <property type="match status" value="7"/>
</dbReference>
<dbReference type="PROSITE" id="PS00028">
    <property type="entry name" value="ZINC_FINGER_C2H2_1"/>
    <property type="match status" value="1"/>
</dbReference>
<evidence type="ECO:0000256" key="5">
    <source>
        <dbReference type="ARBA" id="ARBA00023242"/>
    </source>
</evidence>
<name>A0AA85JAL8_TRIRE</name>
<evidence type="ECO:0000256" key="7">
    <source>
        <dbReference type="SAM" id="MobiDB-lite"/>
    </source>
</evidence>
<dbReference type="InterPro" id="IPR013087">
    <property type="entry name" value="Znf_C2H2_type"/>
</dbReference>
<dbReference type="AlphaFoldDB" id="A0AA85JAL8"/>
<organism evidence="9 10">
    <name type="scientific">Trichobilharzia regenti</name>
    <name type="common">Nasal bird schistosome</name>
    <dbReference type="NCBI Taxonomy" id="157069"/>
    <lineage>
        <taxon>Eukaryota</taxon>
        <taxon>Metazoa</taxon>
        <taxon>Spiralia</taxon>
        <taxon>Lophotrochozoa</taxon>
        <taxon>Platyhelminthes</taxon>
        <taxon>Trematoda</taxon>
        <taxon>Digenea</taxon>
        <taxon>Strigeidida</taxon>
        <taxon>Schistosomatoidea</taxon>
        <taxon>Schistosomatidae</taxon>
        <taxon>Trichobilharzia</taxon>
    </lineage>
</organism>
<feature type="region of interest" description="Disordered" evidence="7">
    <location>
        <begin position="157"/>
        <end position="181"/>
    </location>
</feature>
<keyword evidence="5" id="KW-0539">Nucleus</keyword>
<evidence type="ECO:0000256" key="2">
    <source>
        <dbReference type="ARBA" id="ARBA00008187"/>
    </source>
</evidence>
<feature type="compositionally biased region" description="Polar residues" evidence="7">
    <location>
        <begin position="348"/>
        <end position="360"/>
    </location>
</feature>
<evidence type="ECO:0000256" key="6">
    <source>
        <dbReference type="ARBA" id="ARBA00030869"/>
    </source>
</evidence>
<evidence type="ECO:0000259" key="8">
    <source>
        <dbReference type="PROSITE" id="PS00028"/>
    </source>
</evidence>
<proteinExistence type="inferred from homology"/>
<reference evidence="9" key="1">
    <citation type="submission" date="2022-06" db="EMBL/GenBank/DDBJ databases">
        <authorList>
            <person name="Berger JAMES D."/>
            <person name="Berger JAMES D."/>
        </authorList>
    </citation>
    <scope>NUCLEOTIDE SEQUENCE [LARGE SCALE GENOMIC DNA]</scope>
</reference>
<evidence type="ECO:0000256" key="3">
    <source>
        <dbReference type="ARBA" id="ARBA00014804"/>
    </source>
</evidence>
<dbReference type="Pfam" id="PF16922">
    <property type="entry name" value="SLD5_C"/>
    <property type="match status" value="1"/>
</dbReference>
<dbReference type="PANTHER" id="PTHR21206:SF0">
    <property type="entry name" value="DNA REPLICATION COMPLEX GINS PROTEIN SLD5"/>
    <property type="match status" value="1"/>
</dbReference>
<dbReference type="InterPro" id="IPR008591">
    <property type="entry name" value="GINS_Sld5"/>
</dbReference>
<dbReference type="CDD" id="cd21692">
    <property type="entry name" value="GINS_B_Sld5"/>
    <property type="match status" value="1"/>
</dbReference>
<dbReference type="InterPro" id="IPR038749">
    <property type="entry name" value="Sld5_GINS_A"/>
</dbReference>
<dbReference type="Pfam" id="PF05916">
    <property type="entry name" value="Sld5"/>
    <property type="match status" value="1"/>
</dbReference>
<protein>
    <recommendedName>
        <fullName evidence="3">DNA replication complex GINS protein SLD5</fullName>
    </recommendedName>
    <alternativeName>
        <fullName evidence="6">GINS complex subunit 4</fullName>
    </alternativeName>
</protein>
<feature type="compositionally biased region" description="Low complexity" evidence="7">
    <location>
        <begin position="331"/>
        <end position="347"/>
    </location>
</feature>
<keyword evidence="9" id="KW-1185">Reference proteome</keyword>
<dbReference type="InterPro" id="IPR031633">
    <property type="entry name" value="SLD5_C"/>
</dbReference>
<dbReference type="InterPro" id="IPR021151">
    <property type="entry name" value="GINS_A"/>
</dbReference>
<dbReference type="SUPFAM" id="SSF158573">
    <property type="entry name" value="GINS helical bundle-like"/>
    <property type="match status" value="1"/>
</dbReference>
<evidence type="ECO:0000256" key="4">
    <source>
        <dbReference type="ARBA" id="ARBA00022705"/>
    </source>
</evidence>
<dbReference type="CDD" id="cd11711">
    <property type="entry name" value="GINS_A_Sld5"/>
    <property type="match status" value="1"/>
</dbReference>
<dbReference type="InterPro" id="IPR036224">
    <property type="entry name" value="GINS_bundle-like_dom_sf"/>
</dbReference>
<dbReference type="GO" id="GO:0000811">
    <property type="term" value="C:GINS complex"/>
    <property type="evidence" value="ECO:0007669"/>
    <property type="project" value="TreeGrafter"/>
</dbReference>
<feature type="region of interest" description="Disordered" evidence="7">
    <location>
        <begin position="331"/>
        <end position="360"/>
    </location>
</feature>
<comment type="similarity">
    <text evidence="2">Belongs to the GINS4/SLD5 family.</text>
</comment>
<dbReference type="GO" id="GO:0000727">
    <property type="term" value="P:double-strand break repair via break-induced replication"/>
    <property type="evidence" value="ECO:0007669"/>
    <property type="project" value="TreeGrafter"/>
</dbReference>
<dbReference type="PANTHER" id="PTHR21206">
    <property type="entry name" value="SLD5 PROTEIN"/>
    <property type="match status" value="1"/>
</dbReference>
<dbReference type="Gene3D" id="1.20.58.1030">
    <property type="match status" value="1"/>
</dbReference>
<dbReference type="Proteomes" id="UP000050795">
    <property type="component" value="Unassembled WGS sequence"/>
</dbReference>
<dbReference type="WBParaSite" id="TREG1_141700.2">
    <property type="protein sequence ID" value="TREG1_141700.2"/>
    <property type="gene ID" value="TREG1_141700"/>
</dbReference>
<dbReference type="SUPFAM" id="SSF160059">
    <property type="entry name" value="PriA/YqbF domain"/>
    <property type="match status" value="1"/>
</dbReference>
<keyword evidence="4" id="KW-0235">DNA replication</keyword>
<feature type="domain" description="C2H2-type" evidence="8">
    <location>
        <begin position="21"/>
        <end position="44"/>
    </location>
</feature>
<sequence length="665" mass="77233">MKMKSITDNVVKYNDELFIKCKWGDCNQLFPNYTRLHVHLMRCHIKYATHICLWNDCQMNTLQDHLQLLRHALLHAFFEDCIVNTNKLLKSHHETWSFVCSGPSYQKPAYRQRSTDTFLSNPVILQEGFRCQWKDCHYVTDVAVLYVDHVFQHDYSDKHSDDDNDDDDSDDERHDYGDDERHEDSSQLICLWQSLDNDKRNNSTQLNTCNFVCNRRPVLRHHVRRHTGLPNYICSSCLTCFTEFANFKEHFIWSLLGDQQNAIRYNEPGNEDNHCPIELKIIEESKYFPKHLVGIALFRCPTCIRAFITKECWSTHKNGCPKSKNKMKITDTTTSTSNNNNTNTTTDEVINSKPSKNNAVINPRKRVSQPYYKTVVNTTDYLYCCQVGNCTYKSSKLTGYRCHYRRYHLSSNPDGLWYSCHICTAYKAARYHNGTSGPLAPDLDEIIGDSDEESQSNEEVLTSAELLERLYQIWQNEKIAPVLLTAHSDLLGLIQTEVNQLESEAKSLPAGDLKAQMKRIQVERIRFIIADYMRVRIKKIERFAEHVLAEERSRNPNDPPHLTVEEYLFAKSYANSIRDYLKNNIINRLPANMQSVKDEELAYHPNPNSYVFCRSLKKIDYIEAFDYNTDGSQTSVSLTLEPGAQHLLPYSCIRPYVESGDVILI</sequence>
<dbReference type="Gene3D" id="3.40.5.60">
    <property type="match status" value="1"/>
</dbReference>
<evidence type="ECO:0000313" key="9">
    <source>
        <dbReference type="Proteomes" id="UP000050795"/>
    </source>
</evidence>
<evidence type="ECO:0000256" key="1">
    <source>
        <dbReference type="ARBA" id="ARBA00004123"/>
    </source>
</evidence>
<evidence type="ECO:0000313" key="10">
    <source>
        <dbReference type="WBParaSite" id="TREG1_141700.2"/>
    </source>
</evidence>